<dbReference type="EMBL" id="JABEBT010000055">
    <property type="protein sequence ID" value="KAF7634576.1"/>
    <property type="molecule type" value="Genomic_DNA"/>
</dbReference>
<feature type="compositionally biased region" description="Polar residues" evidence="1">
    <location>
        <begin position="27"/>
        <end position="41"/>
    </location>
</feature>
<comment type="caution">
    <text evidence="2">The sequence shown here is derived from an EMBL/GenBank/DDBJ whole genome shotgun (WGS) entry which is preliminary data.</text>
</comment>
<dbReference type="Proteomes" id="UP000605970">
    <property type="component" value="Unassembled WGS sequence"/>
</dbReference>
<evidence type="ECO:0000313" key="3">
    <source>
        <dbReference type="Proteomes" id="UP000605970"/>
    </source>
</evidence>
<gene>
    <name evidence="2" type="ORF">Mgra_00006024</name>
</gene>
<name>A0A8S9ZNB7_9BILA</name>
<feature type="region of interest" description="Disordered" evidence="1">
    <location>
        <begin position="100"/>
        <end position="213"/>
    </location>
</feature>
<feature type="compositionally biased region" description="Low complexity" evidence="1">
    <location>
        <begin position="42"/>
        <end position="63"/>
    </location>
</feature>
<sequence length="213" mass="23234">MSGICSKISLIVSKQFVKGMRCFKSGKSANNSGNATRGQNVRSQQNDNRSSSSSSLSSSSLDSRINLPQVREQRRDRDLLVPAAGQLGILQPHRTDTHIPRQNAHHQSSPQNARRGVDNRMNSPNQPLSEIGRRDTLLLSTERTNGVTQPNSSIQPPRGAIALSSARGPYLREPEHQYPPEDNSIIGSNSLGSSPRLSSYSDVRGSSAHQNNE</sequence>
<feature type="region of interest" description="Disordered" evidence="1">
    <location>
        <begin position="26"/>
        <end position="77"/>
    </location>
</feature>
<evidence type="ECO:0000256" key="1">
    <source>
        <dbReference type="SAM" id="MobiDB-lite"/>
    </source>
</evidence>
<organism evidence="2 3">
    <name type="scientific">Meloidogyne graminicola</name>
    <dbReference type="NCBI Taxonomy" id="189291"/>
    <lineage>
        <taxon>Eukaryota</taxon>
        <taxon>Metazoa</taxon>
        <taxon>Ecdysozoa</taxon>
        <taxon>Nematoda</taxon>
        <taxon>Chromadorea</taxon>
        <taxon>Rhabditida</taxon>
        <taxon>Tylenchina</taxon>
        <taxon>Tylenchomorpha</taxon>
        <taxon>Tylenchoidea</taxon>
        <taxon>Meloidogynidae</taxon>
        <taxon>Meloidogyninae</taxon>
        <taxon>Meloidogyne</taxon>
    </lineage>
</organism>
<protein>
    <submittedName>
        <fullName evidence="2">Uncharacterized protein</fullName>
    </submittedName>
</protein>
<dbReference type="AlphaFoldDB" id="A0A8S9ZNB7"/>
<evidence type="ECO:0000313" key="2">
    <source>
        <dbReference type="EMBL" id="KAF7634576.1"/>
    </source>
</evidence>
<feature type="compositionally biased region" description="Low complexity" evidence="1">
    <location>
        <begin position="183"/>
        <end position="201"/>
    </location>
</feature>
<reference evidence="2" key="1">
    <citation type="journal article" date="2020" name="Ecol. Evol.">
        <title>Genome structure and content of the rice root-knot nematode (Meloidogyne graminicola).</title>
        <authorList>
            <person name="Phan N.T."/>
            <person name="Danchin E.G.J."/>
            <person name="Klopp C."/>
            <person name="Perfus-Barbeoch L."/>
            <person name="Kozlowski D.K."/>
            <person name="Koutsovoulos G.D."/>
            <person name="Lopez-Roques C."/>
            <person name="Bouchez O."/>
            <person name="Zahm M."/>
            <person name="Besnard G."/>
            <person name="Bellafiore S."/>
        </authorList>
    </citation>
    <scope>NUCLEOTIDE SEQUENCE</scope>
    <source>
        <strain evidence="2">VN-18</strain>
    </source>
</reference>
<proteinExistence type="predicted"/>
<feature type="compositionally biased region" description="Basic and acidic residues" evidence="1">
    <location>
        <begin position="170"/>
        <end position="179"/>
    </location>
</feature>
<keyword evidence="3" id="KW-1185">Reference proteome</keyword>
<accession>A0A8S9ZNB7</accession>
<feature type="compositionally biased region" description="Polar residues" evidence="1">
    <location>
        <begin position="138"/>
        <end position="155"/>
    </location>
</feature>